<evidence type="ECO:0000313" key="2">
    <source>
        <dbReference type="Proteomes" id="UP001556220"/>
    </source>
</evidence>
<protein>
    <submittedName>
        <fullName evidence="1">Uncharacterized protein</fullName>
    </submittedName>
</protein>
<dbReference type="Proteomes" id="UP001556220">
    <property type="component" value="Unassembled WGS sequence"/>
</dbReference>
<name>A0ABV3QB32_9GAMM</name>
<gene>
    <name evidence="1" type="ORF">ABQJ54_02120</name>
</gene>
<comment type="caution">
    <text evidence="1">The sequence shown here is derived from an EMBL/GenBank/DDBJ whole genome shotgun (WGS) entry which is preliminary data.</text>
</comment>
<accession>A0ABV3QB32</accession>
<proteinExistence type="predicted"/>
<evidence type="ECO:0000313" key="1">
    <source>
        <dbReference type="EMBL" id="MEW9570542.1"/>
    </source>
</evidence>
<reference evidence="1 2" key="1">
    <citation type="submission" date="2024-06" db="EMBL/GenBank/DDBJ databases">
        <authorList>
            <person name="Woo H."/>
        </authorList>
    </citation>
    <scope>NUCLEOTIDE SEQUENCE [LARGE SCALE GENOMIC DNA]</scope>
    <source>
        <strain evidence="1 2">Si-c</strain>
    </source>
</reference>
<keyword evidence="2" id="KW-1185">Reference proteome</keyword>
<dbReference type="RefSeq" id="WP_367852628.1">
    <property type="nucleotide sequence ID" value="NZ_JBFOHK010000001.1"/>
</dbReference>
<organism evidence="1 2">
    <name type="scientific">Rhodanobacter lycopersici</name>
    <dbReference type="NCBI Taxonomy" id="3162487"/>
    <lineage>
        <taxon>Bacteria</taxon>
        <taxon>Pseudomonadati</taxon>
        <taxon>Pseudomonadota</taxon>
        <taxon>Gammaproteobacteria</taxon>
        <taxon>Lysobacterales</taxon>
        <taxon>Rhodanobacteraceae</taxon>
        <taxon>Rhodanobacter</taxon>
    </lineage>
</organism>
<sequence>MDVIPLTTVDLSNTDEELGWWLVATWVGHHALKAGYQLNEIPPAWAERLIEDTGKLDSDSVRNAALESMFRKACAGHMETAGKMLREHLRLCAVEIAKEKAARTGAKVRKPFAEHNRERGLASATAAATWQAQAAALWAMPQHANKTSSDIARLIDPEQWNTIRRKIKKP</sequence>
<dbReference type="EMBL" id="JBFOHK010000001">
    <property type="protein sequence ID" value="MEW9570542.1"/>
    <property type="molecule type" value="Genomic_DNA"/>
</dbReference>